<name>A0A1I7XVE9_HETBA</name>
<proteinExistence type="predicted"/>
<organism evidence="1 2">
    <name type="scientific">Heterorhabditis bacteriophora</name>
    <name type="common">Entomopathogenic nematode worm</name>
    <dbReference type="NCBI Taxonomy" id="37862"/>
    <lineage>
        <taxon>Eukaryota</taxon>
        <taxon>Metazoa</taxon>
        <taxon>Ecdysozoa</taxon>
        <taxon>Nematoda</taxon>
        <taxon>Chromadorea</taxon>
        <taxon>Rhabditida</taxon>
        <taxon>Rhabditina</taxon>
        <taxon>Rhabditomorpha</taxon>
        <taxon>Strongyloidea</taxon>
        <taxon>Heterorhabditidae</taxon>
        <taxon>Heterorhabditis</taxon>
    </lineage>
</organism>
<evidence type="ECO:0000313" key="1">
    <source>
        <dbReference type="Proteomes" id="UP000095283"/>
    </source>
</evidence>
<reference evidence="2" key="1">
    <citation type="submission" date="2016-11" db="UniProtKB">
        <authorList>
            <consortium name="WormBaseParasite"/>
        </authorList>
    </citation>
    <scope>IDENTIFICATION</scope>
</reference>
<dbReference type="Proteomes" id="UP000095283">
    <property type="component" value="Unplaced"/>
</dbReference>
<sequence>MMLSLITLNIFPAELKTELIPPPPPIMGTPPTCETLQKTPPHLIPFPIEIAESKGSMMQTLSIGVESGGNTSQADRKNDPGVMVIIFGCGYDIIYRQNGSLMSEVLVMIPLLLRFSFLPPLLGKY</sequence>
<dbReference type="WBParaSite" id="Hba_21352">
    <property type="protein sequence ID" value="Hba_21352"/>
    <property type="gene ID" value="Hba_21352"/>
</dbReference>
<protein>
    <submittedName>
        <fullName evidence="2">Ovule protein</fullName>
    </submittedName>
</protein>
<dbReference type="AlphaFoldDB" id="A0A1I7XVE9"/>
<evidence type="ECO:0000313" key="2">
    <source>
        <dbReference type="WBParaSite" id="Hba_21352"/>
    </source>
</evidence>
<accession>A0A1I7XVE9</accession>
<keyword evidence="1" id="KW-1185">Reference proteome</keyword>